<reference evidence="1" key="1">
    <citation type="submission" date="2020-02" db="EMBL/GenBank/DDBJ databases">
        <authorList>
            <person name="Meier V. D."/>
        </authorList>
    </citation>
    <scope>NUCLEOTIDE SEQUENCE</scope>
    <source>
        <strain evidence="1">AVDCRST_MAG68</strain>
    </source>
</reference>
<proteinExistence type="predicted"/>
<gene>
    <name evidence="1" type="ORF">AVDCRST_MAG68-453</name>
</gene>
<protein>
    <submittedName>
        <fullName evidence="1">Uncharacterized protein</fullName>
    </submittedName>
</protein>
<organism evidence="1">
    <name type="scientific">uncultured Gemmatimonadota bacterium</name>
    <dbReference type="NCBI Taxonomy" id="203437"/>
    <lineage>
        <taxon>Bacteria</taxon>
        <taxon>Pseudomonadati</taxon>
        <taxon>Gemmatimonadota</taxon>
        <taxon>environmental samples</taxon>
    </lineage>
</organism>
<name>A0A6J4KB67_9BACT</name>
<dbReference type="EMBL" id="CADCTW010000028">
    <property type="protein sequence ID" value="CAA9301160.1"/>
    <property type="molecule type" value="Genomic_DNA"/>
</dbReference>
<accession>A0A6J4KB67</accession>
<sequence>MSLTPQALQAIQSALDALEIDGLPTSLQAGEIVTPRLRPHPVQALKPLALAERILADITLPLNEIVIPLTLPTRIPVNLPVNVPLDLEANLNQIDLDTAGANAGDVSLDVVSKSVQFNEPALNGTELNTTADAVGKLPYLVPTAVSSLGVPAYSFDNNRVQGVLGKVTGLIRQITGLTGSIAGKVGGTLGGPTTVLSTIIEIPDVPKQLTIPRLAGTITTPKLLPNEPTVAVKWIVEDESGKALDGTRVAIKPSADVEAPSIIFLPEFTEMTGIGATASKRRVFCEVTLSLNLADPDDPPQVQTFTRKLGPFSIDIPKIPVPTVMAMIQHSLGDPAFPGGVLIAVPATSMIRGLDEVRSLLDPVRSTLGRLKTLAGLIGMATFGEAADYLDQVLALLDTADPKPPAFRKRDEVSSLNDVTMRPGGLLGFGRESFEDTISSVLLVGPPKRSVMVYRMRDFSDEIAHTDQGVFRLEVGPTAVAFVKTLNRARPIDRIPCFPQGSRFIELVAPSAPEARWNDKISSYRFLPL</sequence>
<evidence type="ECO:0000313" key="1">
    <source>
        <dbReference type="EMBL" id="CAA9301160.1"/>
    </source>
</evidence>
<dbReference type="AlphaFoldDB" id="A0A6J4KB67"/>